<feature type="transmembrane region" description="Helical" evidence="6">
    <location>
        <begin position="63"/>
        <end position="82"/>
    </location>
</feature>
<evidence type="ECO:0000256" key="1">
    <source>
        <dbReference type="ARBA" id="ARBA00004651"/>
    </source>
</evidence>
<keyword evidence="5 6" id="KW-0472">Membrane</keyword>
<feature type="transmembrane region" description="Helical" evidence="6">
    <location>
        <begin position="25"/>
        <end position="42"/>
    </location>
</feature>
<organism evidence="7 8">
    <name type="scientific">Paramixta manurensis</name>
    <dbReference type="NCBI Taxonomy" id="2740817"/>
    <lineage>
        <taxon>Bacteria</taxon>
        <taxon>Pseudomonadati</taxon>
        <taxon>Pseudomonadota</taxon>
        <taxon>Gammaproteobacteria</taxon>
        <taxon>Enterobacterales</taxon>
        <taxon>Erwiniaceae</taxon>
        <taxon>Paramixta</taxon>
    </lineage>
</organism>
<accession>A0A6M8UJ35</accession>
<dbReference type="Proteomes" id="UP000505325">
    <property type="component" value="Chromosome"/>
</dbReference>
<evidence type="ECO:0000256" key="4">
    <source>
        <dbReference type="ARBA" id="ARBA00022989"/>
    </source>
</evidence>
<dbReference type="RefSeq" id="WP_173633839.1">
    <property type="nucleotide sequence ID" value="NZ_CP054212.1"/>
</dbReference>
<evidence type="ECO:0000256" key="3">
    <source>
        <dbReference type="ARBA" id="ARBA00022692"/>
    </source>
</evidence>
<dbReference type="EMBL" id="CP054212">
    <property type="protein sequence ID" value="QKJ86852.1"/>
    <property type="molecule type" value="Genomic_DNA"/>
</dbReference>
<name>A0A6M8UJ35_9GAMM</name>
<keyword evidence="2" id="KW-1003">Cell membrane</keyword>
<evidence type="ECO:0000256" key="5">
    <source>
        <dbReference type="ARBA" id="ARBA00023136"/>
    </source>
</evidence>
<dbReference type="KEGG" id="pmak:PMPD1_1902"/>
<gene>
    <name evidence="7" type="ORF">PMPD1_1902</name>
</gene>
<keyword evidence="8" id="KW-1185">Reference proteome</keyword>
<evidence type="ECO:0000256" key="6">
    <source>
        <dbReference type="SAM" id="Phobius"/>
    </source>
</evidence>
<evidence type="ECO:0000313" key="8">
    <source>
        <dbReference type="Proteomes" id="UP000505325"/>
    </source>
</evidence>
<comment type="subcellular location">
    <subcellularLocation>
        <location evidence="1">Cell membrane</location>
        <topology evidence="1">Multi-pass membrane protein</topology>
    </subcellularLocation>
</comment>
<keyword evidence="3 6" id="KW-0812">Transmembrane</keyword>
<proteinExistence type="predicted"/>
<feature type="transmembrane region" description="Helical" evidence="6">
    <location>
        <begin position="88"/>
        <end position="111"/>
    </location>
</feature>
<dbReference type="PANTHER" id="PTHR33931:SF2">
    <property type="entry name" value="HOLIN-LIKE PROTEIN CIDA"/>
    <property type="match status" value="1"/>
</dbReference>
<dbReference type="PANTHER" id="PTHR33931">
    <property type="entry name" value="HOLIN-LIKE PROTEIN CIDA-RELATED"/>
    <property type="match status" value="1"/>
</dbReference>
<evidence type="ECO:0000313" key="7">
    <source>
        <dbReference type="EMBL" id="QKJ86852.1"/>
    </source>
</evidence>
<dbReference type="Pfam" id="PF03788">
    <property type="entry name" value="LrgA"/>
    <property type="match status" value="1"/>
</dbReference>
<dbReference type="InterPro" id="IPR005538">
    <property type="entry name" value="LrgA/CidA"/>
</dbReference>
<dbReference type="AlphaFoldDB" id="A0A6M8UJ35"/>
<protein>
    <submittedName>
        <fullName evidence="7">CidA/LrgA family protein</fullName>
    </submittedName>
</protein>
<reference evidence="7 8" key="1">
    <citation type="submission" date="2020-06" db="EMBL/GenBank/DDBJ databases">
        <title>Genome sequence of Paramixta manurensis strain PD-1.</title>
        <authorList>
            <person name="Lee C.W."/>
            <person name="Kim J."/>
        </authorList>
    </citation>
    <scope>NUCLEOTIDE SEQUENCE [LARGE SCALE GENOMIC DNA]</scope>
    <source>
        <strain evidence="7 8">PD-1</strain>
    </source>
</reference>
<keyword evidence="4 6" id="KW-1133">Transmembrane helix</keyword>
<sequence length="131" mass="14116">MVNAFALLIVAQLIGELLRRLLHLPLPGPVIGMFILALAIIFRGGSKSIDQPDNALKKVAEGLIGNMGILFVPAGVGIITEGGLLRTYWLPILIGLVCSTILGMLATALVIHHLSRREKTTPEPMALRRHP</sequence>
<dbReference type="GO" id="GO:0005886">
    <property type="term" value="C:plasma membrane"/>
    <property type="evidence" value="ECO:0007669"/>
    <property type="project" value="UniProtKB-SubCell"/>
</dbReference>
<evidence type="ECO:0000256" key="2">
    <source>
        <dbReference type="ARBA" id="ARBA00022475"/>
    </source>
</evidence>